<dbReference type="AlphaFoldDB" id="A0A6A7ZMV6"/>
<organism evidence="1">
    <name type="scientific">Rhizobium meliloti</name>
    <name type="common">Ensifer meliloti</name>
    <name type="synonym">Sinorhizobium meliloti</name>
    <dbReference type="NCBI Taxonomy" id="382"/>
    <lineage>
        <taxon>Bacteria</taxon>
        <taxon>Pseudomonadati</taxon>
        <taxon>Pseudomonadota</taxon>
        <taxon>Alphaproteobacteria</taxon>
        <taxon>Hyphomicrobiales</taxon>
        <taxon>Rhizobiaceae</taxon>
        <taxon>Sinorhizobium/Ensifer group</taxon>
        <taxon>Sinorhizobium</taxon>
    </lineage>
</organism>
<proteinExistence type="predicted"/>
<name>A0A6A7ZMV6_RHIML</name>
<dbReference type="RefSeq" id="WP_127638813.1">
    <property type="nucleotide sequence ID" value="NZ_RPMV01000032.1"/>
</dbReference>
<reference evidence="1" key="1">
    <citation type="journal article" date="2013" name="Genome Biol.">
        <title>Comparative genomics of the core and accessory genomes of 48 Sinorhizobium strains comprising five genospecies.</title>
        <authorList>
            <person name="Sugawara M."/>
            <person name="Epstein B."/>
            <person name="Badgley B.D."/>
            <person name="Unno T."/>
            <person name="Xu L."/>
            <person name="Reese J."/>
            <person name="Gyaneshwar P."/>
            <person name="Denny R."/>
            <person name="Mudge J."/>
            <person name="Bharti A.K."/>
            <person name="Farmer A.D."/>
            <person name="May G.D."/>
            <person name="Woodward J.E."/>
            <person name="Medigue C."/>
            <person name="Vallenet D."/>
            <person name="Lajus A."/>
            <person name="Rouy Z."/>
            <person name="Martinez-Vaz B."/>
            <person name="Tiffin P."/>
            <person name="Young N.D."/>
            <person name="Sadowsky M.J."/>
        </authorList>
    </citation>
    <scope>NUCLEOTIDE SEQUENCE</scope>
    <source>
        <strain evidence="1">M30</strain>
    </source>
</reference>
<accession>A0A6A7ZMV6</accession>
<evidence type="ECO:0000313" key="1">
    <source>
        <dbReference type="EMBL" id="MQW03167.1"/>
    </source>
</evidence>
<gene>
    <name evidence="1" type="ORF">GHK45_04885</name>
</gene>
<comment type="caution">
    <text evidence="1">The sequence shown here is derived from an EMBL/GenBank/DDBJ whole genome shotgun (WGS) entry which is preliminary data.</text>
</comment>
<sequence>MIRAETYAVVNLAALNLIEAVSAAYYVTESQAITRHEFRAREMLKKIALALGYELAEAAAHDSRQERRPGAESSPAALPGLRLVSAGLAAPNADR</sequence>
<protein>
    <submittedName>
        <fullName evidence="1">Uncharacterized protein</fullName>
    </submittedName>
</protein>
<dbReference type="EMBL" id="WISP01000044">
    <property type="protein sequence ID" value="MQW03167.1"/>
    <property type="molecule type" value="Genomic_DNA"/>
</dbReference>